<proteinExistence type="predicted"/>
<dbReference type="EMBL" id="JXTB01000017">
    <property type="protein sequence ID" value="PON76659.1"/>
    <property type="molecule type" value="Genomic_DNA"/>
</dbReference>
<gene>
    <name evidence="1" type="ORF">PanWU01x14_033450</name>
</gene>
<reference evidence="2" key="1">
    <citation type="submission" date="2016-06" db="EMBL/GenBank/DDBJ databases">
        <title>Parallel loss of symbiosis genes in relatives of nitrogen-fixing non-legume Parasponia.</title>
        <authorList>
            <person name="Van Velzen R."/>
            <person name="Holmer R."/>
            <person name="Bu F."/>
            <person name="Rutten L."/>
            <person name="Van Zeijl A."/>
            <person name="Liu W."/>
            <person name="Santuari L."/>
            <person name="Cao Q."/>
            <person name="Sharma T."/>
            <person name="Shen D."/>
            <person name="Roswanjaya Y."/>
            <person name="Wardhani T."/>
            <person name="Kalhor M.S."/>
            <person name="Jansen J."/>
            <person name="Van den Hoogen J."/>
            <person name="Gungor B."/>
            <person name="Hartog M."/>
            <person name="Hontelez J."/>
            <person name="Verver J."/>
            <person name="Yang W.-C."/>
            <person name="Schijlen E."/>
            <person name="Repin R."/>
            <person name="Schilthuizen M."/>
            <person name="Schranz E."/>
            <person name="Heidstra R."/>
            <person name="Miyata K."/>
            <person name="Fedorova E."/>
            <person name="Kohlen W."/>
            <person name="Bisseling T."/>
            <person name="Smit S."/>
            <person name="Geurts R."/>
        </authorList>
    </citation>
    <scope>NUCLEOTIDE SEQUENCE [LARGE SCALE GENOMIC DNA]</scope>
    <source>
        <strain evidence="2">cv. WU1-14</strain>
    </source>
</reference>
<accession>A0A2P5DTQ0</accession>
<sequence>MTQKDPLLLENTQEEKQEKHQLITVGIPCKFSKPEQFRHLFGKLSPHHKATSTTIVSVFSEIHPAQMKFLHLFPSWLLALEFHEKKISLVVRGKTKYYQTETGIYPKKTDATGLMTYK</sequence>
<protein>
    <submittedName>
        <fullName evidence="1">Uncharacterized protein</fullName>
    </submittedName>
</protein>
<feature type="non-terminal residue" evidence="1">
    <location>
        <position position="118"/>
    </location>
</feature>
<comment type="caution">
    <text evidence="1">The sequence shown here is derived from an EMBL/GenBank/DDBJ whole genome shotgun (WGS) entry which is preliminary data.</text>
</comment>
<dbReference type="AlphaFoldDB" id="A0A2P5DTQ0"/>
<evidence type="ECO:0000313" key="1">
    <source>
        <dbReference type="EMBL" id="PON76659.1"/>
    </source>
</evidence>
<name>A0A2P5DTQ0_PARAD</name>
<evidence type="ECO:0000313" key="2">
    <source>
        <dbReference type="Proteomes" id="UP000237105"/>
    </source>
</evidence>
<dbReference type="Proteomes" id="UP000237105">
    <property type="component" value="Unassembled WGS sequence"/>
</dbReference>
<organism evidence="1 2">
    <name type="scientific">Parasponia andersonii</name>
    <name type="common">Sponia andersonii</name>
    <dbReference type="NCBI Taxonomy" id="3476"/>
    <lineage>
        <taxon>Eukaryota</taxon>
        <taxon>Viridiplantae</taxon>
        <taxon>Streptophyta</taxon>
        <taxon>Embryophyta</taxon>
        <taxon>Tracheophyta</taxon>
        <taxon>Spermatophyta</taxon>
        <taxon>Magnoliopsida</taxon>
        <taxon>eudicotyledons</taxon>
        <taxon>Gunneridae</taxon>
        <taxon>Pentapetalae</taxon>
        <taxon>rosids</taxon>
        <taxon>fabids</taxon>
        <taxon>Rosales</taxon>
        <taxon>Cannabaceae</taxon>
        <taxon>Parasponia</taxon>
    </lineage>
</organism>
<keyword evidence="2" id="KW-1185">Reference proteome</keyword>